<dbReference type="KEGG" id="mri:Mal4_19900"/>
<evidence type="ECO:0000313" key="12">
    <source>
        <dbReference type="Proteomes" id="UP000320496"/>
    </source>
</evidence>
<dbReference type="OrthoDB" id="9809206at2"/>
<evidence type="ECO:0000256" key="3">
    <source>
        <dbReference type="ARBA" id="ARBA00022475"/>
    </source>
</evidence>
<feature type="transmembrane region" description="Helical" evidence="8">
    <location>
        <begin position="289"/>
        <end position="309"/>
    </location>
</feature>
<name>A0A517Z5D3_9PLAN</name>
<dbReference type="InterPro" id="IPR006685">
    <property type="entry name" value="MscS_channel_2nd"/>
</dbReference>
<evidence type="ECO:0000256" key="4">
    <source>
        <dbReference type="ARBA" id="ARBA00022692"/>
    </source>
</evidence>
<dbReference type="InterPro" id="IPR049278">
    <property type="entry name" value="MS_channel_C"/>
</dbReference>
<dbReference type="PANTHER" id="PTHR30221:SF1">
    <property type="entry name" value="SMALL-CONDUCTANCE MECHANOSENSITIVE CHANNEL"/>
    <property type="match status" value="1"/>
</dbReference>
<dbReference type="Pfam" id="PF21082">
    <property type="entry name" value="MS_channel_3rd"/>
    <property type="match status" value="1"/>
</dbReference>
<reference evidence="11 12" key="1">
    <citation type="submission" date="2019-02" db="EMBL/GenBank/DDBJ databases">
        <title>Deep-cultivation of Planctomycetes and their phenomic and genomic characterization uncovers novel biology.</title>
        <authorList>
            <person name="Wiegand S."/>
            <person name="Jogler M."/>
            <person name="Boedeker C."/>
            <person name="Pinto D."/>
            <person name="Vollmers J."/>
            <person name="Rivas-Marin E."/>
            <person name="Kohn T."/>
            <person name="Peeters S.H."/>
            <person name="Heuer A."/>
            <person name="Rast P."/>
            <person name="Oberbeckmann S."/>
            <person name="Bunk B."/>
            <person name="Jeske O."/>
            <person name="Meyerdierks A."/>
            <person name="Storesund J.E."/>
            <person name="Kallscheuer N."/>
            <person name="Luecker S."/>
            <person name="Lage O.M."/>
            <person name="Pohl T."/>
            <person name="Merkel B.J."/>
            <person name="Hornburger P."/>
            <person name="Mueller R.-W."/>
            <person name="Bruemmer F."/>
            <person name="Labrenz M."/>
            <person name="Spormann A.M."/>
            <person name="Op den Camp H."/>
            <person name="Overmann J."/>
            <person name="Amann R."/>
            <person name="Jetten M.S.M."/>
            <person name="Mascher T."/>
            <person name="Medema M.H."/>
            <person name="Devos D.P."/>
            <person name="Kaster A.-K."/>
            <person name="Ovreas L."/>
            <person name="Rohde M."/>
            <person name="Galperin M.Y."/>
            <person name="Jogler C."/>
        </authorList>
    </citation>
    <scope>NUCLEOTIDE SEQUENCE [LARGE SCALE GENOMIC DNA]</scope>
    <source>
        <strain evidence="11 12">Mal4</strain>
    </source>
</reference>
<dbReference type="RefSeq" id="WP_145368676.1">
    <property type="nucleotide sequence ID" value="NZ_CP036275.1"/>
</dbReference>
<proteinExistence type="inferred from homology"/>
<dbReference type="GO" id="GO:0005886">
    <property type="term" value="C:plasma membrane"/>
    <property type="evidence" value="ECO:0007669"/>
    <property type="project" value="UniProtKB-SubCell"/>
</dbReference>
<dbReference type="PANTHER" id="PTHR30221">
    <property type="entry name" value="SMALL-CONDUCTANCE MECHANOSENSITIVE CHANNEL"/>
    <property type="match status" value="1"/>
</dbReference>
<dbReference type="Gene3D" id="1.10.287.1260">
    <property type="match status" value="1"/>
</dbReference>
<dbReference type="InterPro" id="IPR023408">
    <property type="entry name" value="MscS_beta-dom_sf"/>
</dbReference>
<keyword evidence="4 8" id="KW-0812">Transmembrane</keyword>
<evidence type="ECO:0000256" key="5">
    <source>
        <dbReference type="ARBA" id="ARBA00022989"/>
    </source>
</evidence>
<keyword evidence="5 8" id="KW-1133">Transmembrane helix</keyword>
<dbReference type="Pfam" id="PF00924">
    <property type="entry name" value="MS_channel_2nd"/>
    <property type="match status" value="1"/>
</dbReference>
<keyword evidence="6 8" id="KW-0472">Membrane</keyword>
<evidence type="ECO:0000256" key="8">
    <source>
        <dbReference type="SAM" id="Phobius"/>
    </source>
</evidence>
<feature type="domain" description="Mechanosensitive ion channel MscS" evidence="9">
    <location>
        <begin position="414"/>
        <end position="480"/>
    </location>
</feature>
<dbReference type="InterPro" id="IPR011066">
    <property type="entry name" value="MscS_channel_C_sf"/>
</dbReference>
<dbReference type="InterPro" id="IPR010920">
    <property type="entry name" value="LSM_dom_sf"/>
</dbReference>
<evidence type="ECO:0000256" key="7">
    <source>
        <dbReference type="SAM" id="MobiDB-lite"/>
    </source>
</evidence>
<dbReference type="EMBL" id="CP036275">
    <property type="protein sequence ID" value="QDU37674.1"/>
    <property type="molecule type" value="Genomic_DNA"/>
</dbReference>
<feature type="domain" description="Mechanosensitive ion channel MscS C-terminal" evidence="10">
    <location>
        <begin position="488"/>
        <end position="551"/>
    </location>
</feature>
<accession>A0A517Z5D3</accession>
<comment type="subcellular location">
    <subcellularLocation>
        <location evidence="1">Cell membrane</location>
        <topology evidence="1">Multi-pass membrane protein</topology>
    </subcellularLocation>
</comment>
<organism evidence="11 12">
    <name type="scientific">Maioricimonas rarisocia</name>
    <dbReference type="NCBI Taxonomy" id="2528026"/>
    <lineage>
        <taxon>Bacteria</taxon>
        <taxon>Pseudomonadati</taxon>
        <taxon>Planctomycetota</taxon>
        <taxon>Planctomycetia</taxon>
        <taxon>Planctomycetales</taxon>
        <taxon>Planctomycetaceae</taxon>
        <taxon>Maioricimonas</taxon>
    </lineage>
</organism>
<feature type="transmembrane region" description="Helical" evidence="8">
    <location>
        <begin position="368"/>
        <end position="386"/>
    </location>
</feature>
<dbReference type="AlphaFoldDB" id="A0A517Z5D3"/>
<dbReference type="SUPFAM" id="SSF50182">
    <property type="entry name" value="Sm-like ribonucleoproteins"/>
    <property type="match status" value="1"/>
</dbReference>
<sequence>MLSPWRLPFAPRHASYFTLVLVAVLFGRCGVATGQTPAPSSGSQQQTLRPTSGAADFFEVLESGGDLLVGLVRPDEKEPTVDDPRWNSLKSPRDTVMTFLEAMRHVEHGRSEAWPRAEKAFSMPADSDRDIREVAARLKEIFDRLPKVSPGLMPGPEQVNANDIRRFELFPRALDHKWLWEALDSPPDGTIVLAASEDGQWRFTPATIRQIPGLASSLTGVPPRTHDNRRGELFLNTFSPALTETPWWGWVSIVAGIGGGILLARLFMMGFEYLARRCETRDWYVLARAWRAVGRPMILLCIALGALVGSGPVELGVTLSAFRWELVKLTLVVALSWLVVEAVDLLVIGSRQWLTNGDDNYIRMGTVFLRRVLRVAVAIVLAVFVLQNLLQVNLTALLGGLGLITLAFSLAAQDAVKNLFGATMVFMSRPFLVGDWVKFRDRLGEVEDVSLQVTRIRLLSGELWTVPNMNFTEEPVENLSLRFYKRREMNVQIPYDTPPQKIAAATRILHEVLTSDEVVSEGFCRLEEREPVISFHEFGSYYYNIRVYYWYFMSEGGDKPQRETDRGWFSYLEHCDLVNRRIVEAFEKEGIEFAFPTQSLFLANDPERGLRLTEQQASQNGETGHPQEQMADR</sequence>
<dbReference type="InterPro" id="IPR045275">
    <property type="entry name" value="MscS_archaea/bacteria_type"/>
</dbReference>
<keyword evidence="3" id="KW-1003">Cell membrane</keyword>
<evidence type="ECO:0000256" key="1">
    <source>
        <dbReference type="ARBA" id="ARBA00004651"/>
    </source>
</evidence>
<comment type="similarity">
    <text evidence="2">Belongs to the MscS (TC 1.A.23) family.</text>
</comment>
<dbReference type="SUPFAM" id="SSF82689">
    <property type="entry name" value="Mechanosensitive channel protein MscS (YggB), C-terminal domain"/>
    <property type="match status" value="1"/>
</dbReference>
<gene>
    <name evidence="11" type="primary">ynaI_2</name>
    <name evidence="11" type="ORF">Mal4_19900</name>
</gene>
<evidence type="ECO:0000259" key="9">
    <source>
        <dbReference type="Pfam" id="PF00924"/>
    </source>
</evidence>
<feature type="transmembrane region" description="Helical" evidence="8">
    <location>
        <begin position="247"/>
        <end position="268"/>
    </location>
</feature>
<dbReference type="GO" id="GO:0008381">
    <property type="term" value="F:mechanosensitive monoatomic ion channel activity"/>
    <property type="evidence" value="ECO:0007669"/>
    <property type="project" value="InterPro"/>
</dbReference>
<evidence type="ECO:0000313" key="11">
    <source>
        <dbReference type="EMBL" id="QDU37674.1"/>
    </source>
</evidence>
<evidence type="ECO:0000259" key="10">
    <source>
        <dbReference type="Pfam" id="PF21082"/>
    </source>
</evidence>
<dbReference type="Proteomes" id="UP000320496">
    <property type="component" value="Chromosome"/>
</dbReference>
<evidence type="ECO:0000256" key="2">
    <source>
        <dbReference type="ARBA" id="ARBA00008017"/>
    </source>
</evidence>
<dbReference type="Gene3D" id="3.30.70.100">
    <property type="match status" value="1"/>
</dbReference>
<dbReference type="Gene3D" id="2.30.30.60">
    <property type="match status" value="1"/>
</dbReference>
<protein>
    <submittedName>
        <fullName evidence="11">Low conductance mechanosensitive channel YnaI</fullName>
    </submittedName>
</protein>
<keyword evidence="12" id="KW-1185">Reference proteome</keyword>
<feature type="transmembrane region" description="Helical" evidence="8">
    <location>
        <begin position="329"/>
        <end position="348"/>
    </location>
</feature>
<feature type="region of interest" description="Disordered" evidence="7">
    <location>
        <begin position="614"/>
        <end position="633"/>
    </location>
</feature>
<evidence type="ECO:0000256" key="6">
    <source>
        <dbReference type="ARBA" id="ARBA00023136"/>
    </source>
</evidence>